<dbReference type="AlphaFoldDB" id="A0A2T5J750"/>
<protein>
    <submittedName>
        <fullName evidence="6">MoxR-like ATPase</fullName>
    </submittedName>
</protein>
<keyword evidence="7" id="KW-1185">Reference proteome</keyword>
<dbReference type="Pfam" id="PF17863">
    <property type="entry name" value="AAA_lid_2"/>
    <property type="match status" value="1"/>
</dbReference>
<organism evidence="6 7">
    <name type="scientific">Mucilaginibacter yixingensis</name>
    <dbReference type="NCBI Taxonomy" id="1295612"/>
    <lineage>
        <taxon>Bacteria</taxon>
        <taxon>Pseudomonadati</taxon>
        <taxon>Bacteroidota</taxon>
        <taxon>Sphingobacteriia</taxon>
        <taxon>Sphingobacteriales</taxon>
        <taxon>Sphingobacteriaceae</taxon>
        <taxon>Mucilaginibacter</taxon>
    </lineage>
</organism>
<dbReference type="PANTHER" id="PTHR42759">
    <property type="entry name" value="MOXR FAMILY PROTEIN"/>
    <property type="match status" value="1"/>
</dbReference>
<dbReference type="FunFam" id="3.40.50.300:FF:000640">
    <property type="entry name" value="MoxR family ATPase"/>
    <property type="match status" value="1"/>
</dbReference>
<dbReference type="Pfam" id="PF07726">
    <property type="entry name" value="AAA_3"/>
    <property type="match status" value="1"/>
</dbReference>
<evidence type="ECO:0000259" key="5">
    <source>
        <dbReference type="Pfam" id="PF17863"/>
    </source>
</evidence>
<dbReference type="InterPro" id="IPR027417">
    <property type="entry name" value="P-loop_NTPase"/>
</dbReference>
<feature type="domain" description="ChlI/MoxR AAA lid" evidence="5">
    <location>
        <begin position="270"/>
        <end position="333"/>
    </location>
</feature>
<dbReference type="PANTHER" id="PTHR42759:SF1">
    <property type="entry name" value="MAGNESIUM-CHELATASE SUBUNIT CHLD"/>
    <property type="match status" value="1"/>
</dbReference>
<dbReference type="CDD" id="cd00009">
    <property type="entry name" value="AAA"/>
    <property type="match status" value="1"/>
</dbReference>
<comment type="caution">
    <text evidence="6">The sequence shown here is derived from an EMBL/GenBank/DDBJ whole genome shotgun (WGS) entry which is preliminary data.</text>
</comment>
<dbReference type="EMBL" id="QAOQ01000006">
    <property type="protein sequence ID" value="PTQ94896.1"/>
    <property type="molecule type" value="Genomic_DNA"/>
</dbReference>
<dbReference type="InterPro" id="IPR011703">
    <property type="entry name" value="ATPase_AAA-3"/>
</dbReference>
<dbReference type="GO" id="GO:0005524">
    <property type="term" value="F:ATP binding"/>
    <property type="evidence" value="ECO:0007669"/>
    <property type="project" value="UniProtKB-KW"/>
</dbReference>
<gene>
    <name evidence="6" type="ORF">C8P68_106110</name>
</gene>
<evidence type="ECO:0000256" key="2">
    <source>
        <dbReference type="ARBA" id="ARBA00022840"/>
    </source>
</evidence>
<evidence type="ECO:0000313" key="6">
    <source>
        <dbReference type="EMBL" id="PTQ94896.1"/>
    </source>
</evidence>
<dbReference type="InterPro" id="IPR050764">
    <property type="entry name" value="CbbQ/NirQ/NorQ/GpvN"/>
</dbReference>
<dbReference type="RefSeq" id="WP_107829635.1">
    <property type="nucleotide sequence ID" value="NZ_CP160205.1"/>
</dbReference>
<dbReference type="Gene3D" id="3.40.50.300">
    <property type="entry name" value="P-loop containing nucleotide triphosphate hydrolases"/>
    <property type="match status" value="1"/>
</dbReference>
<keyword evidence="1" id="KW-0547">Nucleotide-binding</keyword>
<reference evidence="6 7" key="1">
    <citation type="submission" date="2018-04" db="EMBL/GenBank/DDBJ databases">
        <title>Genomic Encyclopedia of Archaeal and Bacterial Type Strains, Phase II (KMG-II): from individual species to whole genera.</title>
        <authorList>
            <person name="Goeker M."/>
        </authorList>
    </citation>
    <scope>NUCLEOTIDE SEQUENCE [LARGE SCALE GENOMIC DNA]</scope>
    <source>
        <strain evidence="6 7">DSM 26809</strain>
    </source>
</reference>
<dbReference type="OrthoDB" id="9808397at2"/>
<dbReference type="GO" id="GO:0016887">
    <property type="term" value="F:ATP hydrolysis activity"/>
    <property type="evidence" value="ECO:0007669"/>
    <property type="project" value="InterPro"/>
</dbReference>
<dbReference type="InterPro" id="IPR041628">
    <property type="entry name" value="ChlI/MoxR_AAA_lid"/>
</dbReference>
<feature type="domain" description="ATPase AAA-3" evidence="4">
    <location>
        <begin position="61"/>
        <end position="191"/>
    </location>
</feature>
<comment type="similarity">
    <text evidence="3">Belongs to the MoxR family.</text>
</comment>
<proteinExistence type="inferred from homology"/>
<evidence type="ECO:0000259" key="4">
    <source>
        <dbReference type="Pfam" id="PF07726"/>
    </source>
</evidence>
<keyword evidence="2" id="KW-0067">ATP-binding</keyword>
<evidence type="ECO:0000313" key="7">
    <source>
        <dbReference type="Proteomes" id="UP000244168"/>
    </source>
</evidence>
<name>A0A2T5J750_9SPHI</name>
<dbReference type="SUPFAM" id="SSF52540">
    <property type="entry name" value="P-loop containing nucleoside triphosphate hydrolases"/>
    <property type="match status" value="1"/>
</dbReference>
<dbReference type="Gene3D" id="1.10.8.80">
    <property type="entry name" value="Magnesium chelatase subunit I, C-Terminal domain"/>
    <property type="match status" value="1"/>
</dbReference>
<dbReference type="Proteomes" id="UP000244168">
    <property type="component" value="Unassembled WGS sequence"/>
</dbReference>
<evidence type="ECO:0000256" key="1">
    <source>
        <dbReference type="ARBA" id="ARBA00022741"/>
    </source>
</evidence>
<sequence>MEESNTTATPVSYSTDIRALNEMIQRESEFIDLLKMEMDKVIVGQKNMVDRLLIGLLADGHILLEGVPGLAKTLAINTLSKAIQADFSRVQFTPDLLPADLLGTMIYNQKKEEFVVRKGPLFANFVLADEINRAPAKVQAALLEAMQERQITIGDNTFPLPKPFLVLATQNPLEQEGTYPLPEAQLDRFMLKVVIGYPNKEEEKKIIRSNVSSQGMAKPNAIIKPEDIVRARQVAREVYMDEKIEQYIIDIVFATRYPDQYKLGQYKNLITYGGSPRASINLALASKAYAFIKRRGYVIPEDVRAVAHDVMRHRIGLSYEAEAENITTEDIITGILNTVDVP</sequence>
<evidence type="ECO:0000256" key="3">
    <source>
        <dbReference type="ARBA" id="ARBA00061607"/>
    </source>
</evidence>
<dbReference type="PIRSF" id="PIRSF002849">
    <property type="entry name" value="AAA_ATPase_chaperone_MoxR_prd"/>
    <property type="match status" value="1"/>
</dbReference>
<accession>A0A2T5J750</accession>